<gene>
    <name evidence="8" type="ORF">PISMIDRAFT_92094</name>
</gene>
<evidence type="ECO:0000313" key="9">
    <source>
        <dbReference type="Proteomes" id="UP000054018"/>
    </source>
</evidence>
<dbReference type="STRING" id="765257.A0A0D0A0L1"/>
<comment type="catalytic activity">
    <reaction evidence="6">
        <text>(S)-ureidoglycolate = urea + glyoxylate</text>
        <dbReference type="Rhea" id="RHEA:11304"/>
        <dbReference type="ChEBI" id="CHEBI:16199"/>
        <dbReference type="ChEBI" id="CHEBI:36655"/>
        <dbReference type="ChEBI" id="CHEBI:57296"/>
        <dbReference type="EC" id="4.3.2.3"/>
    </reaction>
</comment>
<dbReference type="InterPro" id="IPR008979">
    <property type="entry name" value="Galactose-bd-like_sf"/>
</dbReference>
<dbReference type="Pfam" id="PF03561">
    <property type="entry name" value="Allantoicase"/>
    <property type="match status" value="2"/>
</dbReference>
<dbReference type="Gene3D" id="2.60.120.480">
    <property type="entry name" value="Ureidoglycolate hydrolase"/>
    <property type="match status" value="1"/>
</dbReference>
<reference evidence="8 9" key="1">
    <citation type="submission" date="2014-04" db="EMBL/GenBank/DDBJ databases">
        <authorList>
            <consortium name="DOE Joint Genome Institute"/>
            <person name="Kuo A."/>
            <person name="Kohler A."/>
            <person name="Costa M.D."/>
            <person name="Nagy L.G."/>
            <person name="Floudas D."/>
            <person name="Copeland A."/>
            <person name="Barry K.W."/>
            <person name="Cichocki N."/>
            <person name="Veneault-Fourrey C."/>
            <person name="LaButti K."/>
            <person name="Lindquist E.A."/>
            <person name="Lipzen A."/>
            <person name="Lundell T."/>
            <person name="Morin E."/>
            <person name="Murat C."/>
            <person name="Sun H."/>
            <person name="Tunlid A."/>
            <person name="Henrissat B."/>
            <person name="Grigoriev I.V."/>
            <person name="Hibbett D.S."/>
            <person name="Martin F."/>
            <person name="Nordberg H.P."/>
            <person name="Cantor M.N."/>
            <person name="Hua S.X."/>
        </authorList>
    </citation>
    <scope>NUCLEOTIDE SEQUENCE [LARGE SCALE GENOMIC DNA]</scope>
    <source>
        <strain evidence="8 9">441</strain>
    </source>
</reference>
<protein>
    <submittedName>
        <fullName evidence="8">Unplaced genomic scaffold scaffold_10, whole genome shotgun sequence</fullName>
    </submittedName>
</protein>
<evidence type="ECO:0000256" key="2">
    <source>
        <dbReference type="ARBA" id="ARBA00011738"/>
    </source>
</evidence>
<sequence length="560" mass="61493">MAYQRISLEHFSSIFGSTTELSSVALGGKTVQVSDEFFAEAYHLLLVEPAPSLQGQYGPNGALYSGWETRRHNPTYDWCIIKLGATGTIVGFDVDTSHFNGNEVPAVSVDALLSTNEDESGLRNAQWTEVLPRVPLGPSARHLFSIPESSRYNYVKLNVYPDGGVARFRVYGHISLVHPADDFQPFDLAHIFAGGRVVFTSDQHFGTGSNLILPGRGKDMSDGWETKRSRQHNHKEWVIVRLGAPGRLQTAEIDTANFIGNFPESCELHAINSTSDIPDSDSADWVTVLPRMKLGPHRRHFFQLEADQESLFTHVKLTIYPDGGVKRLRIIGTRGKYEGYTVSETRVESTGSAALIGQRVTFGKVIPVLPLTPEAFAAFGQVIQAYGNHTTAPPGTKITPANRGTATKFHKLALIKSSYPEGRSSTTGISVYRCDPVKVTSNMVELKVLERHKHTTQAFIPMGVGSFSWEEGLLEPGKKYLVVVALSGDDLKPDLSTLRGFVATAAQGIMYNTAVWHQPMTVLESAMDFSCVETQIGDGGNADCEMVYLDEALFLKLPEI</sequence>
<evidence type="ECO:0000256" key="6">
    <source>
        <dbReference type="ARBA" id="ARBA00047684"/>
    </source>
</evidence>
<evidence type="ECO:0000256" key="1">
    <source>
        <dbReference type="ARBA" id="ARBA00009242"/>
    </source>
</evidence>
<evidence type="ECO:0000313" key="8">
    <source>
        <dbReference type="EMBL" id="KIK27952.1"/>
    </source>
</evidence>
<dbReference type="Proteomes" id="UP000054018">
    <property type="component" value="Unassembled WGS sequence"/>
</dbReference>
<feature type="domain" description="Allantoicase" evidence="7">
    <location>
        <begin position="194"/>
        <end position="334"/>
    </location>
</feature>
<dbReference type="GO" id="GO:0006144">
    <property type="term" value="P:purine nucleobase metabolic process"/>
    <property type="evidence" value="ECO:0007669"/>
    <property type="project" value="UniProtKB-KW"/>
</dbReference>
<evidence type="ECO:0000256" key="3">
    <source>
        <dbReference type="ARBA" id="ARBA00022631"/>
    </source>
</evidence>
<dbReference type="CDD" id="cd20298">
    <property type="entry name" value="cupin_UAH"/>
    <property type="match status" value="1"/>
</dbReference>
<dbReference type="PANTHER" id="PTHR12045">
    <property type="entry name" value="ALLANTOICASE"/>
    <property type="match status" value="1"/>
</dbReference>
<reference evidence="9" key="2">
    <citation type="submission" date="2015-01" db="EMBL/GenBank/DDBJ databases">
        <title>Evolutionary Origins and Diversification of the Mycorrhizal Mutualists.</title>
        <authorList>
            <consortium name="DOE Joint Genome Institute"/>
            <consortium name="Mycorrhizal Genomics Consortium"/>
            <person name="Kohler A."/>
            <person name="Kuo A."/>
            <person name="Nagy L.G."/>
            <person name="Floudas D."/>
            <person name="Copeland A."/>
            <person name="Barry K.W."/>
            <person name="Cichocki N."/>
            <person name="Veneault-Fourrey C."/>
            <person name="LaButti K."/>
            <person name="Lindquist E.A."/>
            <person name="Lipzen A."/>
            <person name="Lundell T."/>
            <person name="Morin E."/>
            <person name="Murat C."/>
            <person name="Riley R."/>
            <person name="Ohm R."/>
            <person name="Sun H."/>
            <person name="Tunlid A."/>
            <person name="Henrissat B."/>
            <person name="Grigoriev I.V."/>
            <person name="Hibbett D.S."/>
            <person name="Martin F."/>
        </authorList>
    </citation>
    <scope>NUCLEOTIDE SEQUENCE [LARGE SCALE GENOMIC DNA]</scope>
    <source>
        <strain evidence="9">441</strain>
    </source>
</reference>
<dbReference type="HAMAP" id="MF_00813">
    <property type="entry name" value="Allantoicase"/>
    <property type="match status" value="1"/>
</dbReference>
<dbReference type="InterPro" id="IPR024060">
    <property type="entry name" value="Ureidoglycolate_lyase_dom_sf"/>
</dbReference>
<dbReference type="GO" id="GO:0004037">
    <property type="term" value="F:allantoicase activity"/>
    <property type="evidence" value="ECO:0007669"/>
    <property type="project" value="InterPro"/>
</dbReference>
<evidence type="ECO:0000256" key="4">
    <source>
        <dbReference type="ARBA" id="ARBA00022801"/>
    </source>
</evidence>
<dbReference type="PANTHER" id="PTHR12045:SF3">
    <property type="entry name" value="INACTIVE ALLANTOICASE-RELATED"/>
    <property type="match status" value="1"/>
</dbReference>
<dbReference type="FunFam" id="2.60.120.260:FF:000059">
    <property type="entry name" value="Probable allantoicase"/>
    <property type="match status" value="1"/>
</dbReference>
<proteinExistence type="inferred from homology"/>
<dbReference type="GO" id="GO:0004848">
    <property type="term" value="F:ureidoglycolate hydrolase activity"/>
    <property type="evidence" value="ECO:0007669"/>
    <property type="project" value="InterPro"/>
</dbReference>
<dbReference type="GO" id="GO:0000256">
    <property type="term" value="P:allantoin catabolic process"/>
    <property type="evidence" value="ECO:0007669"/>
    <property type="project" value="InterPro"/>
</dbReference>
<name>A0A0D0A0L1_9AGAM</name>
<comment type="similarity">
    <text evidence="1">Belongs to the allantoicase family.</text>
</comment>
<dbReference type="InterPro" id="IPR011051">
    <property type="entry name" value="RmlC_Cupin_sf"/>
</dbReference>
<dbReference type="GO" id="GO:0050385">
    <property type="term" value="F:ureidoglycolate lyase activity"/>
    <property type="evidence" value="ECO:0007669"/>
    <property type="project" value="UniProtKB-EC"/>
</dbReference>
<dbReference type="Pfam" id="PF04115">
    <property type="entry name" value="Ureidogly_lyase"/>
    <property type="match status" value="1"/>
</dbReference>
<keyword evidence="9" id="KW-1185">Reference proteome</keyword>
<dbReference type="SUPFAM" id="SSF51182">
    <property type="entry name" value="RmlC-like cupins"/>
    <property type="match status" value="1"/>
</dbReference>
<organism evidence="8 9">
    <name type="scientific">Pisolithus microcarpus 441</name>
    <dbReference type="NCBI Taxonomy" id="765257"/>
    <lineage>
        <taxon>Eukaryota</taxon>
        <taxon>Fungi</taxon>
        <taxon>Dikarya</taxon>
        <taxon>Basidiomycota</taxon>
        <taxon>Agaricomycotina</taxon>
        <taxon>Agaricomycetes</taxon>
        <taxon>Agaricomycetidae</taxon>
        <taxon>Boletales</taxon>
        <taxon>Sclerodermatineae</taxon>
        <taxon>Pisolithaceae</taxon>
        <taxon>Pisolithus</taxon>
    </lineage>
</organism>
<dbReference type="OrthoDB" id="10266039at2759"/>
<dbReference type="Gene3D" id="2.60.120.260">
    <property type="entry name" value="Galactose-binding domain-like"/>
    <property type="match status" value="2"/>
</dbReference>
<dbReference type="InterPro" id="IPR015908">
    <property type="entry name" value="Allantoicase_dom"/>
</dbReference>
<keyword evidence="4" id="KW-0378">Hydrolase</keyword>
<feature type="domain" description="Allantoicase" evidence="7">
    <location>
        <begin position="27"/>
        <end position="174"/>
    </location>
</feature>
<keyword evidence="5" id="KW-0456">Lyase</keyword>
<accession>A0A0D0A0L1</accession>
<evidence type="ECO:0000259" key="7">
    <source>
        <dbReference type="Pfam" id="PF03561"/>
    </source>
</evidence>
<keyword evidence="3" id="KW-0659">Purine metabolism</keyword>
<dbReference type="AlphaFoldDB" id="A0A0D0A0L1"/>
<dbReference type="InterPro" id="IPR047233">
    <property type="entry name" value="UAH_cupin"/>
</dbReference>
<evidence type="ECO:0000256" key="5">
    <source>
        <dbReference type="ARBA" id="ARBA00023239"/>
    </source>
</evidence>
<comment type="subunit">
    <text evidence="2">Homodimer.</text>
</comment>
<dbReference type="HOGENOM" id="CLU_018495_0_0_1"/>
<dbReference type="InterPro" id="IPR007247">
    <property type="entry name" value="Ureidogly_lyase"/>
</dbReference>
<dbReference type="SUPFAM" id="SSF49785">
    <property type="entry name" value="Galactose-binding domain-like"/>
    <property type="match status" value="2"/>
</dbReference>
<dbReference type="NCBIfam" id="TIGR02961">
    <property type="entry name" value="allantoicase"/>
    <property type="match status" value="1"/>
</dbReference>
<dbReference type="InterPro" id="IPR005164">
    <property type="entry name" value="Allantoicase"/>
</dbReference>
<dbReference type="EMBL" id="KN833694">
    <property type="protein sequence ID" value="KIK27952.1"/>
    <property type="molecule type" value="Genomic_DNA"/>
</dbReference>